<protein>
    <recommendedName>
        <fullName evidence="12">Prominin-like protein</fullName>
    </recommendedName>
</protein>
<feature type="signal peptide" evidence="9">
    <location>
        <begin position="1"/>
        <end position="18"/>
    </location>
</feature>
<evidence type="ECO:0000313" key="11">
    <source>
        <dbReference type="Proteomes" id="UP001153712"/>
    </source>
</evidence>
<evidence type="ECO:0000256" key="9">
    <source>
        <dbReference type="SAM" id="SignalP"/>
    </source>
</evidence>
<feature type="transmembrane region" description="Helical" evidence="8">
    <location>
        <begin position="150"/>
        <end position="170"/>
    </location>
</feature>
<proteinExistence type="inferred from homology"/>
<keyword evidence="4 8" id="KW-1133">Transmembrane helix</keyword>
<organism evidence="10 11">
    <name type="scientific">Phyllotreta striolata</name>
    <name type="common">Striped flea beetle</name>
    <name type="synonym">Crioceris striolata</name>
    <dbReference type="NCBI Taxonomy" id="444603"/>
    <lineage>
        <taxon>Eukaryota</taxon>
        <taxon>Metazoa</taxon>
        <taxon>Ecdysozoa</taxon>
        <taxon>Arthropoda</taxon>
        <taxon>Hexapoda</taxon>
        <taxon>Insecta</taxon>
        <taxon>Pterygota</taxon>
        <taxon>Neoptera</taxon>
        <taxon>Endopterygota</taxon>
        <taxon>Coleoptera</taxon>
        <taxon>Polyphaga</taxon>
        <taxon>Cucujiformia</taxon>
        <taxon>Chrysomeloidea</taxon>
        <taxon>Chrysomelidae</taxon>
        <taxon>Galerucinae</taxon>
        <taxon>Alticini</taxon>
        <taxon>Phyllotreta</taxon>
    </lineage>
</organism>
<dbReference type="OrthoDB" id="8188647at2759"/>
<keyword evidence="5 8" id="KW-0472">Membrane</keyword>
<evidence type="ECO:0000256" key="5">
    <source>
        <dbReference type="ARBA" id="ARBA00023136"/>
    </source>
</evidence>
<accession>A0A9N9TSB9</accession>
<gene>
    <name evidence="10" type="ORF">PHYEVI_LOCUS10352</name>
</gene>
<evidence type="ECO:0000256" key="7">
    <source>
        <dbReference type="SAM" id="MobiDB-lite"/>
    </source>
</evidence>
<evidence type="ECO:0008006" key="12">
    <source>
        <dbReference type="Google" id="ProtNLM"/>
    </source>
</evidence>
<feature type="transmembrane region" description="Helical" evidence="8">
    <location>
        <begin position="470"/>
        <end position="493"/>
    </location>
</feature>
<keyword evidence="6" id="KW-0325">Glycoprotein</keyword>
<feature type="compositionally biased region" description="Low complexity" evidence="7">
    <location>
        <begin position="889"/>
        <end position="901"/>
    </location>
</feature>
<evidence type="ECO:0000256" key="3">
    <source>
        <dbReference type="ARBA" id="ARBA00022692"/>
    </source>
</evidence>
<keyword evidence="11" id="KW-1185">Reference proteome</keyword>
<evidence type="ECO:0000256" key="6">
    <source>
        <dbReference type="ARBA" id="ARBA00023180"/>
    </source>
</evidence>
<sequence length="996" mass="110080">MKLFISCILFGCCEFAIASGVKNSPVCVENCTVKISTERFPINASTPTGSNATDAEPSSSIDSQTFEYRNIAEPSARNSGLSFIDVPKGDDPRLQELRLDEEYSIFGAFSTLMGFLQPTGFPADIIRDVVRNRLPLYLLVIQALKADLTVVVWIIIWAVVSLCFPMVLAGQLCCPDGAERLDDDYSIGPFRSSSKCTERFSGYLLHALLFLLIPPVVLALAGNEQIARSISRAPLVNDIIYGDLDAFVRNTHMQMSFVVSSSTDVTVESIRKDLEEIEVLLGEPMQQELAVEAGIDLALIELDELRLSAGAVLSTVSDLLVDCTSAKVAGILLEDKLQDISRQLTVAKQQCNVKDRPLCYTLQYTGVEVAAFEDLTNDPKIRHLDTLAREAGFNGTVDAARKTFSGIPRRVSLETASFVTEARNALSRKRTDVYKSVRGLDVLARSLSGALRARRDANAKIARLAANWDFWRWAVVLAITSFAALSWSIVLCGAPCGCGATSRTITLLLSGTIIASLTSLFVWALGSLSALLGGHGQAFLCNPLHEAPSYETLSELFDSGGAIYEDGIFGEFSYGNNTVPLSAVLKQCQRYSTAYRTFRLNNTIDINRIVNYKVWDDLNELFSNFTEQEFPLEILSPSLQITLQGLSSASSINLTSYRLEAAGPPLKKDLDSFAEQLNTVARQLSDAATARKIDNIAFLARKIVQNELKKIRDIRHSIAYRITALEVLLPPLNKKVDRSLGSLKNVQFVLDNNGTGIARMVRRRFVDRLRTYLDELFAYVSDKATREIGKCRPLWEIFRAARFYVCRLIVDPVNAIAFSCFSILIIFIALAPVTLKLVNYYRQYDVELSSISSRNGLLHVDNAWASPTSGTPPEIQLEETTPPAPFERPTTSSWTGPTSPRESPPHRIPPPPRPPPTNSRLYPSRTPEVPRISTNRSPARKLSAISSRISRARQITQKTIISGPRSPRRGQRNQETLGLVEPICWKAGSTTPKSWI</sequence>
<dbReference type="PANTHER" id="PTHR22730:SF1">
    <property type="entry name" value="PROMININ-LIKE PROTEIN"/>
    <property type="match status" value="1"/>
</dbReference>
<reference evidence="10" key="1">
    <citation type="submission" date="2022-01" db="EMBL/GenBank/DDBJ databases">
        <authorList>
            <person name="King R."/>
        </authorList>
    </citation>
    <scope>NUCLEOTIDE SEQUENCE</scope>
</reference>
<comment type="similarity">
    <text evidence="2">Belongs to the prominin family.</text>
</comment>
<evidence type="ECO:0000256" key="1">
    <source>
        <dbReference type="ARBA" id="ARBA00004141"/>
    </source>
</evidence>
<keyword evidence="9" id="KW-0732">Signal</keyword>
<name>A0A9N9TSB9_PHYSR</name>
<feature type="transmembrane region" description="Helical" evidence="8">
    <location>
        <begin position="200"/>
        <end position="222"/>
    </location>
</feature>
<evidence type="ECO:0000256" key="4">
    <source>
        <dbReference type="ARBA" id="ARBA00022989"/>
    </source>
</evidence>
<comment type="subcellular location">
    <subcellularLocation>
        <location evidence="1">Membrane</location>
        <topology evidence="1">Multi-pass membrane protein</topology>
    </subcellularLocation>
</comment>
<feature type="chain" id="PRO_5040382741" description="Prominin-like protein" evidence="9">
    <location>
        <begin position="19"/>
        <end position="996"/>
    </location>
</feature>
<dbReference type="InterPro" id="IPR008795">
    <property type="entry name" value="Prominin"/>
</dbReference>
<evidence type="ECO:0000256" key="8">
    <source>
        <dbReference type="SAM" id="Phobius"/>
    </source>
</evidence>
<dbReference type="PANTHER" id="PTHR22730">
    <property type="entry name" value="PROMININ PROM PROTEIN"/>
    <property type="match status" value="1"/>
</dbReference>
<keyword evidence="3 8" id="KW-0812">Transmembrane</keyword>
<feature type="transmembrane region" description="Helical" evidence="8">
    <location>
        <begin position="505"/>
        <end position="525"/>
    </location>
</feature>
<evidence type="ECO:0000256" key="2">
    <source>
        <dbReference type="ARBA" id="ARBA00006058"/>
    </source>
</evidence>
<feature type="compositionally biased region" description="Pro residues" evidence="7">
    <location>
        <begin position="906"/>
        <end position="917"/>
    </location>
</feature>
<dbReference type="AlphaFoldDB" id="A0A9N9TSB9"/>
<feature type="transmembrane region" description="Helical" evidence="8">
    <location>
        <begin position="815"/>
        <end position="835"/>
    </location>
</feature>
<feature type="region of interest" description="Disordered" evidence="7">
    <location>
        <begin position="869"/>
        <end position="941"/>
    </location>
</feature>
<dbReference type="EMBL" id="OU900100">
    <property type="protein sequence ID" value="CAG9864095.1"/>
    <property type="molecule type" value="Genomic_DNA"/>
</dbReference>
<dbReference type="Proteomes" id="UP001153712">
    <property type="component" value="Chromosome 7"/>
</dbReference>
<dbReference type="Pfam" id="PF05478">
    <property type="entry name" value="Prominin"/>
    <property type="match status" value="1"/>
</dbReference>
<evidence type="ECO:0000313" key="10">
    <source>
        <dbReference type="EMBL" id="CAG9864095.1"/>
    </source>
</evidence>
<dbReference type="GO" id="GO:0016020">
    <property type="term" value="C:membrane"/>
    <property type="evidence" value="ECO:0007669"/>
    <property type="project" value="UniProtKB-SubCell"/>
</dbReference>